<dbReference type="Proteomes" id="UP001196301">
    <property type="component" value="Unassembled WGS sequence"/>
</dbReference>
<evidence type="ECO:0000313" key="7">
    <source>
        <dbReference type="EMBL" id="MBU5335180.1"/>
    </source>
</evidence>
<evidence type="ECO:0000256" key="2">
    <source>
        <dbReference type="ARBA" id="ARBA00022692"/>
    </source>
</evidence>
<sequence length="223" mass="25193">MFEDYRDTRSRLFAIVCVAIWIGLFNSVLEICKERSSIKMDLDSGFKAIELFLARFIVQAVVCLFQAIIIFVICALFAEFPSQGAIMKPSAFEYILSIFLITFSADVMGLFISSLCPSNDIANRSLPFILMVQFIFSGQLFELGDTLDKVSKFTISKWGMDLLGSIGNITNLTITIPVDDSIYDAFEFTSSHVITLWGILLLFIVIFSVLSIFFISRIKFEKK</sequence>
<reference evidence="7 8" key="1">
    <citation type="submission" date="2021-06" db="EMBL/GenBank/DDBJ databases">
        <authorList>
            <person name="Sun Q."/>
            <person name="Li D."/>
        </authorList>
    </citation>
    <scope>NUCLEOTIDE SEQUENCE [LARGE SCALE GENOMIC DNA]</scope>
    <source>
        <strain evidence="7 8">N19</strain>
    </source>
</reference>
<protein>
    <submittedName>
        <fullName evidence="7">ABC transporter permease</fullName>
    </submittedName>
</protein>
<evidence type="ECO:0000256" key="1">
    <source>
        <dbReference type="ARBA" id="ARBA00004141"/>
    </source>
</evidence>
<evidence type="ECO:0000313" key="8">
    <source>
        <dbReference type="Proteomes" id="UP001196301"/>
    </source>
</evidence>
<keyword evidence="2 5" id="KW-0812">Transmembrane</keyword>
<organism evidence="7 8">
    <name type="scientific">Intestinibacter bartlettii</name>
    <dbReference type="NCBI Taxonomy" id="261299"/>
    <lineage>
        <taxon>Bacteria</taxon>
        <taxon>Bacillati</taxon>
        <taxon>Bacillota</taxon>
        <taxon>Clostridia</taxon>
        <taxon>Peptostreptococcales</taxon>
        <taxon>Peptostreptococcaceae</taxon>
        <taxon>Intestinibacter</taxon>
    </lineage>
</organism>
<dbReference type="InterPro" id="IPR013525">
    <property type="entry name" value="ABC2_TM"/>
</dbReference>
<comment type="caution">
    <text evidence="7">The sequence shown here is derived from an EMBL/GenBank/DDBJ whole genome shotgun (WGS) entry which is preliminary data.</text>
</comment>
<feature type="transmembrane region" description="Helical" evidence="5">
    <location>
        <begin position="52"/>
        <end position="78"/>
    </location>
</feature>
<evidence type="ECO:0000259" key="6">
    <source>
        <dbReference type="Pfam" id="PF01061"/>
    </source>
</evidence>
<feature type="transmembrane region" description="Helical" evidence="5">
    <location>
        <begin position="12"/>
        <end position="32"/>
    </location>
</feature>
<evidence type="ECO:0000256" key="3">
    <source>
        <dbReference type="ARBA" id="ARBA00022989"/>
    </source>
</evidence>
<feature type="transmembrane region" description="Helical" evidence="5">
    <location>
        <begin position="194"/>
        <end position="215"/>
    </location>
</feature>
<evidence type="ECO:0000256" key="5">
    <source>
        <dbReference type="SAM" id="Phobius"/>
    </source>
</evidence>
<keyword evidence="3 5" id="KW-1133">Transmembrane helix</keyword>
<feature type="transmembrane region" description="Helical" evidence="5">
    <location>
        <begin position="94"/>
        <end position="113"/>
    </location>
</feature>
<keyword evidence="8" id="KW-1185">Reference proteome</keyword>
<proteinExistence type="predicted"/>
<dbReference type="EMBL" id="JAHLOQ010000003">
    <property type="protein sequence ID" value="MBU5335180.1"/>
    <property type="molecule type" value="Genomic_DNA"/>
</dbReference>
<gene>
    <name evidence="7" type="ORF">KQI20_01885</name>
</gene>
<evidence type="ECO:0000256" key="4">
    <source>
        <dbReference type="ARBA" id="ARBA00023136"/>
    </source>
</evidence>
<dbReference type="Pfam" id="PF01061">
    <property type="entry name" value="ABC2_membrane"/>
    <property type="match status" value="1"/>
</dbReference>
<name>A0ABS6DTW5_9FIRM</name>
<feature type="domain" description="ABC-2 type transporter transmembrane" evidence="6">
    <location>
        <begin position="13"/>
        <end position="143"/>
    </location>
</feature>
<comment type="subcellular location">
    <subcellularLocation>
        <location evidence="1">Membrane</location>
        <topology evidence="1">Multi-pass membrane protein</topology>
    </subcellularLocation>
</comment>
<keyword evidence="4 5" id="KW-0472">Membrane</keyword>
<accession>A0ABS6DTW5</accession>